<sequence length="126" mass="14375">MFATATGRIIIGLAILIVASLQYAYWFGESGHFMHEKLMSDMTAQNEINQELSERNRVLAAEVYDLKNGYEAIEEHARLDLGLIKPHETFIQMSMISGAYEPIYLNNQPETAEEKLTNEYDEDDTP</sequence>
<dbReference type="AlphaFoldDB" id="A0A1G6GSY9"/>
<dbReference type="GO" id="GO:0043093">
    <property type="term" value="P:FtsZ-dependent cytokinesis"/>
    <property type="evidence" value="ECO:0007669"/>
    <property type="project" value="UniProtKB-UniRule"/>
</dbReference>
<keyword evidence="6 7" id="KW-0131">Cell cycle</keyword>
<name>A0A1G6GSY9_9GAMM</name>
<comment type="similarity">
    <text evidence="7">Belongs to the FtsB family.</text>
</comment>
<dbReference type="OrthoDB" id="7061211at2"/>
<keyword evidence="5 7" id="KW-0472">Membrane</keyword>
<comment type="subcellular location">
    <subcellularLocation>
        <location evidence="7">Cell inner membrane</location>
        <topology evidence="7">Single-pass type II membrane protein</topology>
    </subcellularLocation>
    <text evidence="7">Localizes to the division septum.</text>
</comment>
<dbReference type="GO" id="GO:0032153">
    <property type="term" value="C:cell division site"/>
    <property type="evidence" value="ECO:0007669"/>
    <property type="project" value="UniProtKB-UniRule"/>
</dbReference>
<keyword evidence="4 7" id="KW-1133">Transmembrane helix</keyword>
<comment type="function">
    <text evidence="7">Essential cell division protein. May link together the upstream cell division proteins, which are predominantly cytoplasmic, with the downstream cell division proteins, which are predominantly periplasmic.</text>
</comment>
<feature type="transmembrane region" description="Helical" evidence="9">
    <location>
        <begin position="6"/>
        <end position="27"/>
    </location>
</feature>
<protein>
    <recommendedName>
        <fullName evidence="7">Cell division protein FtsB</fullName>
    </recommendedName>
</protein>
<evidence type="ECO:0000256" key="9">
    <source>
        <dbReference type="SAM" id="Phobius"/>
    </source>
</evidence>
<keyword evidence="2 7" id="KW-0132">Cell division</keyword>
<evidence type="ECO:0000256" key="5">
    <source>
        <dbReference type="ARBA" id="ARBA00023136"/>
    </source>
</evidence>
<dbReference type="PANTHER" id="PTHR37485:SF1">
    <property type="entry name" value="CELL DIVISION PROTEIN FTSB"/>
    <property type="match status" value="1"/>
</dbReference>
<keyword evidence="3 7" id="KW-0812">Transmembrane</keyword>
<feature type="topological domain" description="Cytoplasmic" evidence="7">
    <location>
        <begin position="1"/>
        <end position="9"/>
    </location>
</feature>
<evidence type="ECO:0000256" key="6">
    <source>
        <dbReference type="ARBA" id="ARBA00023306"/>
    </source>
</evidence>
<feature type="topological domain" description="Periplasmic" evidence="7">
    <location>
        <begin position="28"/>
        <end position="126"/>
    </location>
</feature>
<dbReference type="PANTHER" id="PTHR37485">
    <property type="entry name" value="CELL DIVISION PROTEIN FTSB"/>
    <property type="match status" value="1"/>
</dbReference>
<keyword evidence="7" id="KW-0997">Cell inner membrane</keyword>
<dbReference type="HAMAP" id="MF_00599">
    <property type="entry name" value="FtsB"/>
    <property type="match status" value="1"/>
</dbReference>
<dbReference type="GO" id="GO:0030428">
    <property type="term" value="C:cell septum"/>
    <property type="evidence" value="ECO:0007669"/>
    <property type="project" value="TreeGrafter"/>
</dbReference>
<dbReference type="EMBL" id="FMYK01000001">
    <property type="protein sequence ID" value="SDB85098.1"/>
    <property type="molecule type" value="Genomic_DNA"/>
</dbReference>
<evidence type="ECO:0000256" key="4">
    <source>
        <dbReference type="ARBA" id="ARBA00022989"/>
    </source>
</evidence>
<proteinExistence type="inferred from homology"/>
<evidence type="ECO:0000256" key="8">
    <source>
        <dbReference type="SAM" id="MobiDB-lite"/>
    </source>
</evidence>
<keyword evidence="11" id="KW-1185">Reference proteome</keyword>
<reference evidence="11" key="1">
    <citation type="submission" date="2016-09" db="EMBL/GenBank/DDBJ databases">
        <authorList>
            <person name="Varghese N."/>
            <person name="Submissions S."/>
        </authorList>
    </citation>
    <scope>NUCLEOTIDE SEQUENCE [LARGE SCALE GENOMIC DNA]</scope>
    <source>
        <strain evidence="11">ANC 3699</strain>
    </source>
</reference>
<evidence type="ECO:0000313" key="11">
    <source>
        <dbReference type="Proteomes" id="UP000242317"/>
    </source>
</evidence>
<evidence type="ECO:0000256" key="1">
    <source>
        <dbReference type="ARBA" id="ARBA00022475"/>
    </source>
</evidence>
<dbReference type="InterPro" id="IPR007060">
    <property type="entry name" value="FtsL/DivIC"/>
</dbReference>
<organism evidence="10 11">
    <name type="scientific">Acinetobacter marinus</name>
    <dbReference type="NCBI Taxonomy" id="281375"/>
    <lineage>
        <taxon>Bacteria</taxon>
        <taxon>Pseudomonadati</taxon>
        <taxon>Pseudomonadota</taxon>
        <taxon>Gammaproteobacteria</taxon>
        <taxon>Moraxellales</taxon>
        <taxon>Moraxellaceae</taxon>
        <taxon>Acinetobacter</taxon>
    </lineage>
</organism>
<dbReference type="InterPro" id="IPR023081">
    <property type="entry name" value="Cell_div_FtsB"/>
</dbReference>
<accession>A0A1G6GSY9</accession>
<dbReference type="RefSeq" id="WP_092615159.1">
    <property type="nucleotide sequence ID" value="NZ_FMYK01000001.1"/>
</dbReference>
<dbReference type="Proteomes" id="UP000242317">
    <property type="component" value="Unassembled WGS sequence"/>
</dbReference>
<keyword evidence="1 7" id="KW-1003">Cell membrane</keyword>
<gene>
    <name evidence="7" type="primary">ftsB</name>
    <name evidence="10" type="ORF">SAMN05421749_101384</name>
</gene>
<evidence type="ECO:0000256" key="2">
    <source>
        <dbReference type="ARBA" id="ARBA00022618"/>
    </source>
</evidence>
<evidence type="ECO:0000313" key="10">
    <source>
        <dbReference type="EMBL" id="SDB85098.1"/>
    </source>
</evidence>
<evidence type="ECO:0000256" key="3">
    <source>
        <dbReference type="ARBA" id="ARBA00022692"/>
    </source>
</evidence>
<dbReference type="GO" id="GO:0005886">
    <property type="term" value="C:plasma membrane"/>
    <property type="evidence" value="ECO:0007669"/>
    <property type="project" value="UniProtKB-SubCell"/>
</dbReference>
<evidence type="ECO:0000256" key="7">
    <source>
        <dbReference type="HAMAP-Rule" id="MF_00599"/>
    </source>
</evidence>
<dbReference type="Pfam" id="PF04977">
    <property type="entry name" value="DivIC"/>
    <property type="match status" value="1"/>
</dbReference>
<feature type="region of interest" description="Disordered" evidence="8">
    <location>
        <begin position="107"/>
        <end position="126"/>
    </location>
</feature>
<comment type="subunit">
    <text evidence="7">Part of a complex composed of FtsB, FtsL and FtsQ.</text>
</comment>